<dbReference type="PANTHER" id="PTHR44196:SF4">
    <property type="entry name" value="SHORT CHAIN DEHYDROGENASE"/>
    <property type="match status" value="1"/>
</dbReference>
<comment type="similarity">
    <text evidence="1">Belongs to the short-chain dehydrogenases/reductases (SDR) family.</text>
</comment>
<dbReference type="PANTHER" id="PTHR44196">
    <property type="entry name" value="DEHYDROGENASE/REDUCTASE SDR FAMILY MEMBER 7B"/>
    <property type="match status" value="1"/>
</dbReference>
<evidence type="ECO:0000313" key="3">
    <source>
        <dbReference type="EMBL" id="POF62083.1"/>
    </source>
</evidence>
<dbReference type="CDD" id="cd05233">
    <property type="entry name" value="SDR_c"/>
    <property type="match status" value="1"/>
</dbReference>
<dbReference type="Gene3D" id="3.40.50.720">
    <property type="entry name" value="NAD(P)-binding Rossmann-like Domain"/>
    <property type="match status" value="1"/>
</dbReference>
<dbReference type="Proteomes" id="UP000237344">
    <property type="component" value="Unassembled WGS sequence"/>
</dbReference>
<accession>A0A2S3W0K2</accession>
<dbReference type="RefSeq" id="WP_180999812.1">
    <property type="nucleotide sequence ID" value="NZ_NKUE01000007.1"/>
</dbReference>
<organism evidence="3 4">
    <name type="scientific">Novacetimonas maltaceti</name>
    <dbReference type="NCBI Taxonomy" id="1203393"/>
    <lineage>
        <taxon>Bacteria</taxon>
        <taxon>Pseudomonadati</taxon>
        <taxon>Pseudomonadota</taxon>
        <taxon>Alphaproteobacteria</taxon>
        <taxon>Acetobacterales</taxon>
        <taxon>Acetobacteraceae</taxon>
        <taxon>Novacetimonas</taxon>
    </lineage>
</organism>
<dbReference type="InterPro" id="IPR036291">
    <property type="entry name" value="NAD(P)-bd_dom_sf"/>
</dbReference>
<evidence type="ECO:0000313" key="4">
    <source>
        <dbReference type="Proteomes" id="UP000237344"/>
    </source>
</evidence>
<keyword evidence="2" id="KW-0560">Oxidoreductase</keyword>
<comment type="caution">
    <text evidence="3">The sequence shown here is derived from an EMBL/GenBank/DDBJ whole genome shotgun (WGS) entry which is preliminary data.</text>
</comment>
<keyword evidence="4" id="KW-1185">Reference proteome</keyword>
<dbReference type="InterPro" id="IPR002347">
    <property type="entry name" value="SDR_fam"/>
</dbReference>
<name>A0A2S3W0K2_9PROT</name>
<sequence>MTPSPARQLPEGTVALVTGASRGIGRAVACALAAAGAHCVLVARTVGGLERTDDMIAAQCGATGQAAGQGATLLPMDLADGAALDMLGPSVMARFGRLDILVHCAATLGVLTPVTHMEAGAWQDCLALNTTAAWRLIRTTAPLLERAPHGRAVFLTDAHACTPAPFWGMVAASRAAQDALVRTWACEIPATSGLRANLFDPGIVATRMRRQAMPGGDPAPLPRPEQVARQIVPLCLPGEMRQGQRIVAMPVVGQG</sequence>
<proteinExistence type="inferred from homology"/>
<dbReference type="Pfam" id="PF00106">
    <property type="entry name" value="adh_short"/>
    <property type="match status" value="1"/>
</dbReference>
<evidence type="ECO:0000256" key="1">
    <source>
        <dbReference type="ARBA" id="ARBA00006484"/>
    </source>
</evidence>
<dbReference type="GO" id="GO:0016020">
    <property type="term" value="C:membrane"/>
    <property type="evidence" value="ECO:0007669"/>
    <property type="project" value="TreeGrafter"/>
</dbReference>
<evidence type="ECO:0000256" key="2">
    <source>
        <dbReference type="ARBA" id="ARBA00023002"/>
    </source>
</evidence>
<protein>
    <submittedName>
        <fullName evidence="3">Putative oxoacyl-(Acyl carrier protein) reductase</fullName>
    </submittedName>
</protein>
<dbReference type="EMBL" id="POTC01000034">
    <property type="protein sequence ID" value="POF62083.1"/>
    <property type="molecule type" value="Genomic_DNA"/>
</dbReference>
<dbReference type="GO" id="GO:0016491">
    <property type="term" value="F:oxidoreductase activity"/>
    <property type="evidence" value="ECO:0007669"/>
    <property type="project" value="UniProtKB-KW"/>
</dbReference>
<dbReference type="AlphaFoldDB" id="A0A2S3W0K2"/>
<dbReference type="PRINTS" id="PR00081">
    <property type="entry name" value="GDHRDH"/>
</dbReference>
<reference evidence="3 4" key="1">
    <citation type="submission" date="2018-01" db="EMBL/GenBank/DDBJ databases">
        <title>Draft Genome Sequence of Komagataeibacter maltaceti LMG 1529, a Vinegar Producing Acetic Acid Bacterium Isolated from Malt Vinegar Brewery Acetifiers.</title>
        <authorList>
            <person name="Zhang Q."/>
            <person name="Hollensteiner J."/>
            <person name="Poehlein A."/>
            <person name="Daniel R."/>
        </authorList>
    </citation>
    <scope>NUCLEOTIDE SEQUENCE [LARGE SCALE GENOMIC DNA]</scope>
    <source>
        <strain evidence="3 4">LMG 1529</strain>
    </source>
</reference>
<dbReference type="SUPFAM" id="SSF51735">
    <property type="entry name" value="NAD(P)-binding Rossmann-fold domains"/>
    <property type="match status" value="1"/>
</dbReference>
<gene>
    <name evidence="3" type="ORF">KMAL_23050</name>
</gene>